<evidence type="ECO:0000256" key="9">
    <source>
        <dbReference type="ARBA" id="ARBA00022842"/>
    </source>
</evidence>
<dbReference type="EMBL" id="BAAAEN010000003">
    <property type="protein sequence ID" value="GAA0496072.1"/>
    <property type="molecule type" value="Genomic_DNA"/>
</dbReference>
<keyword evidence="7" id="KW-0547">Nucleotide-binding</keyword>
<keyword evidence="12" id="KW-1185">Reference proteome</keyword>
<dbReference type="Gene3D" id="3.40.50.300">
    <property type="entry name" value="P-loop containing nucleotide triphosphate hydrolases"/>
    <property type="match status" value="1"/>
</dbReference>
<accession>A0ABN1BEF7</accession>
<evidence type="ECO:0000256" key="1">
    <source>
        <dbReference type="ARBA" id="ARBA00004496"/>
    </source>
</evidence>
<dbReference type="Proteomes" id="UP001501706">
    <property type="component" value="Unassembled WGS sequence"/>
</dbReference>
<sequence length="166" mass="18032">MNPALHPAMPDSRHAHLPDESATEALAARMAPLVAHGGRIHLHGDLGAGKTSFARALLRGVGVTGRIKSPTFTLVEPYKVSNLYCYHFDFYRFTDPREWIDAGFRDALRDNALVLIEWAERAGGALPVPDLDIALSYEGAGRGVTLDAHTAKGQAWLNTLFPDTTG</sequence>
<keyword evidence="5" id="KW-0819">tRNA processing</keyword>
<evidence type="ECO:0000256" key="4">
    <source>
        <dbReference type="ARBA" id="ARBA00022490"/>
    </source>
</evidence>
<evidence type="ECO:0000256" key="5">
    <source>
        <dbReference type="ARBA" id="ARBA00022694"/>
    </source>
</evidence>
<dbReference type="NCBIfam" id="TIGR00150">
    <property type="entry name" value="T6A_YjeE"/>
    <property type="match status" value="1"/>
</dbReference>
<dbReference type="RefSeq" id="WP_343927226.1">
    <property type="nucleotide sequence ID" value="NZ_BAAAEN010000003.1"/>
</dbReference>
<protein>
    <recommendedName>
        <fullName evidence="3">tRNA threonylcarbamoyladenosine biosynthesis protein TsaE</fullName>
    </recommendedName>
    <alternativeName>
        <fullName evidence="10">t(6)A37 threonylcarbamoyladenosine biosynthesis protein TsaE</fullName>
    </alternativeName>
</protein>
<organism evidence="11 12">
    <name type="scientific">Pigmentiphaga daeguensis</name>
    <dbReference type="NCBI Taxonomy" id="414049"/>
    <lineage>
        <taxon>Bacteria</taxon>
        <taxon>Pseudomonadati</taxon>
        <taxon>Pseudomonadota</taxon>
        <taxon>Betaproteobacteria</taxon>
        <taxon>Burkholderiales</taxon>
        <taxon>Alcaligenaceae</taxon>
        <taxon>Pigmentiphaga</taxon>
    </lineage>
</organism>
<dbReference type="PANTHER" id="PTHR33540">
    <property type="entry name" value="TRNA THREONYLCARBAMOYLADENOSINE BIOSYNTHESIS PROTEIN TSAE"/>
    <property type="match status" value="1"/>
</dbReference>
<evidence type="ECO:0000313" key="11">
    <source>
        <dbReference type="EMBL" id="GAA0496072.1"/>
    </source>
</evidence>
<evidence type="ECO:0000256" key="8">
    <source>
        <dbReference type="ARBA" id="ARBA00022840"/>
    </source>
</evidence>
<comment type="caution">
    <text evidence="11">The sequence shown here is derived from an EMBL/GenBank/DDBJ whole genome shotgun (WGS) entry which is preliminary data.</text>
</comment>
<comment type="subcellular location">
    <subcellularLocation>
        <location evidence="1">Cytoplasm</location>
    </subcellularLocation>
</comment>
<dbReference type="InterPro" id="IPR003442">
    <property type="entry name" value="T6A_TsaE"/>
</dbReference>
<dbReference type="InterPro" id="IPR027417">
    <property type="entry name" value="P-loop_NTPase"/>
</dbReference>
<comment type="similarity">
    <text evidence="2">Belongs to the TsaE family.</text>
</comment>
<evidence type="ECO:0000256" key="10">
    <source>
        <dbReference type="ARBA" id="ARBA00032441"/>
    </source>
</evidence>
<evidence type="ECO:0000256" key="7">
    <source>
        <dbReference type="ARBA" id="ARBA00022741"/>
    </source>
</evidence>
<keyword evidence="4" id="KW-0963">Cytoplasm</keyword>
<gene>
    <name evidence="11" type="ORF">GCM10009097_10120</name>
</gene>
<reference evidence="11 12" key="1">
    <citation type="journal article" date="2019" name="Int. J. Syst. Evol. Microbiol.">
        <title>The Global Catalogue of Microorganisms (GCM) 10K type strain sequencing project: providing services to taxonomists for standard genome sequencing and annotation.</title>
        <authorList>
            <consortium name="The Broad Institute Genomics Platform"/>
            <consortium name="The Broad Institute Genome Sequencing Center for Infectious Disease"/>
            <person name="Wu L."/>
            <person name="Ma J."/>
        </authorList>
    </citation>
    <scope>NUCLEOTIDE SEQUENCE [LARGE SCALE GENOMIC DNA]</scope>
    <source>
        <strain evidence="11 12">JCM 14330</strain>
    </source>
</reference>
<dbReference type="Pfam" id="PF02367">
    <property type="entry name" value="TsaE"/>
    <property type="match status" value="1"/>
</dbReference>
<evidence type="ECO:0000313" key="12">
    <source>
        <dbReference type="Proteomes" id="UP001501706"/>
    </source>
</evidence>
<dbReference type="SUPFAM" id="SSF52540">
    <property type="entry name" value="P-loop containing nucleoside triphosphate hydrolases"/>
    <property type="match status" value="1"/>
</dbReference>
<evidence type="ECO:0000256" key="2">
    <source>
        <dbReference type="ARBA" id="ARBA00007599"/>
    </source>
</evidence>
<evidence type="ECO:0000256" key="3">
    <source>
        <dbReference type="ARBA" id="ARBA00019010"/>
    </source>
</evidence>
<dbReference type="PANTHER" id="PTHR33540:SF2">
    <property type="entry name" value="TRNA THREONYLCARBAMOYLADENOSINE BIOSYNTHESIS PROTEIN TSAE"/>
    <property type="match status" value="1"/>
</dbReference>
<evidence type="ECO:0000256" key="6">
    <source>
        <dbReference type="ARBA" id="ARBA00022723"/>
    </source>
</evidence>
<name>A0ABN1BEF7_9BURK</name>
<keyword evidence="9" id="KW-0460">Magnesium</keyword>
<keyword evidence="8" id="KW-0067">ATP-binding</keyword>
<proteinExistence type="inferred from homology"/>
<keyword evidence="6" id="KW-0479">Metal-binding</keyword>